<keyword evidence="10" id="KW-1185">Reference proteome</keyword>
<dbReference type="GO" id="GO:0005886">
    <property type="term" value="C:plasma membrane"/>
    <property type="evidence" value="ECO:0007669"/>
    <property type="project" value="UniProtKB-SubCell"/>
</dbReference>
<dbReference type="GO" id="GO:0022857">
    <property type="term" value="F:transmembrane transporter activity"/>
    <property type="evidence" value="ECO:0007669"/>
    <property type="project" value="InterPro"/>
</dbReference>
<evidence type="ECO:0000313" key="10">
    <source>
        <dbReference type="Proteomes" id="UP000198582"/>
    </source>
</evidence>
<evidence type="ECO:0000256" key="2">
    <source>
        <dbReference type="ARBA" id="ARBA00022448"/>
    </source>
</evidence>
<feature type="transmembrane region" description="Helical" evidence="7">
    <location>
        <begin position="180"/>
        <end position="202"/>
    </location>
</feature>
<dbReference type="SUPFAM" id="SSF103473">
    <property type="entry name" value="MFS general substrate transporter"/>
    <property type="match status" value="2"/>
</dbReference>
<dbReference type="Proteomes" id="UP000198582">
    <property type="component" value="Unassembled WGS sequence"/>
</dbReference>
<feature type="transmembrane region" description="Helical" evidence="7">
    <location>
        <begin position="413"/>
        <end position="431"/>
    </location>
</feature>
<dbReference type="InterPro" id="IPR036259">
    <property type="entry name" value="MFS_trans_sf"/>
</dbReference>
<evidence type="ECO:0000256" key="4">
    <source>
        <dbReference type="ARBA" id="ARBA00022692"/>
    </source>
</evidence>
<feature type="transmembrane region" description="Helical" evidence="7">
    <location>
        <begin position="240"/>
        <end position="262"/>
    </location>
</feature>
<dbReference type="RefSeq" id="WP_091628313.1">
    <property type="nucleotide sequence ID" value="NZ_FOEF01000028.1"/>
</dbReference>
<comment type="subcellular location">
    <subcellularLocation>
        <location evidence="1">Cell membrane</location>
        <topology evidence="1">Multi-pass membrane protein</topology>
    </subcellularLocation>
</comment>
<accession>A0A1H8YNE4</accession>
<dbReference type="STRING" id="394193.SAMN04489732_12849"/>
<evidence type="ECO:0000313" key="9">
    <source>
        <dbReference type="EMBL" id="SEP53562.1"/>
    </source>
</evidence>
<evidence type="ECO:0000256" key="5">
    <source>
        <dbReference type="ARBA" id="ARBA00022989"/>
    </source>
</evidence>
<feature type="transmembrane region" description="Helical" evidence="7">
    <location>
        <begin position="283"/>
        <end position="303"/>
    </location>
</feature>
<protein>
    <submittedName>
        <fullName evidence="9">Drug resistance transporter, EmrB/QacA subfamily</fullName>
    </submittedName>
</protein>
<dbReference type="AlphaFoldDB" id="A0A1H8YNE4"/>
<dbReference type="PANTHER" id="PTHR42718">
    <property type="entry name" value="MAJOR FACILITATOR SUPERFAMILY MULTIDRUG TRANSPORTER MFSC"/>
    <property type="match status" value="1"/>
</dbReference>
<evidence type="ECO:0000256" key="1">
    <source>
        <dbReference type="ARBA" id="ARBA00004651"/>
    </source>
</evidence>
<feature type="transmembrane region" description="Helical" evidence="7">
    <location>
        <begin position="153"/>
        <end position="174"/>
    </location>
</feature>
<evidence type="ECO:0000259" key="8">
    <source>
        <dbReference type="PROSITE" id="PS50850"/>
    </source>
</evidence>
<dbReference type="OrthoDB" id="4325372at2"/>
<keyword evidence="5 7" id="KW-1133">Transmembrane helix</keyword>
<dbReference type="CDD" id="cd17321">
    <property type="entry name" value="MFS_MMR_MDR_like"/>
    <property type="match status" value="1"/>
</dbReference>
<reference evidence="9 10" key="1">
    <citation type="submission" date="2016-10" db="EMBL/GenBank/DDBJ databases">
        <authorList>
            <person name="de Groot N.N."/>
        </authorList>
    </citation>
    <scope>NUCLEOTIDE SEQUENCE [LARGE SCALE GENOMIC DNA]</scope>
    <source>
        <strain evidence="9 10">DSM 44993</strain>
    </source>
</reference>
<feature type="transmembrane region" description="Helical" evidence="7">
    <location>
        <begin position="93"/>
        <end position="110"/>
    </location>
</feature>
<evidence type="ECO:0000256" key="3">
    <source>
        <dbReference type="ARBA" id="ARBA00022475"/>
    </source>
</evidence>
<feature type="transmembrane region" description="Helical" evidence="7">
    <location>
        <begin position="122"/>
        <end position="141"/>
    </location>
</feature>
<dbReference type="NCBIfam" id="TIGR00711">
    <property type="entry name" value="efflux_EmrB"/>
    <property type="match status" value="1"/>
</dbReference>
<feature type="transmembrane region" description="Helical" evidence="7">
    <location>
        <begin position="373"/>
        <end position="401"/>
    </location>
</feature>
<dbReference type="Gene3D" id="1.20.1720.10">
    <property type="entry name" value="Multidrug resistance protein D"/>
    <property type="match status" value="1"/>
</dbReference>
<feature type="transmembrane region" description="Helical" evidence="7">
    <location>
        <begin position="348"/>
        <end position="367"/>
    </location>
</feature>
<name>A0A1H8YNE4_9PSEU</name>
<proteinExistence type="predicted"/>
<dbReference type="InterPro" id="IPR011701">
    <property type="entry name" value="MFS"/>
</dbReference>
<keyword evidence="4 7" id="KW-0812">Transmembrane</keyword>
<keyword evidence="3" id="KW-1003">Cell membrane</keyword>
<keyword evidence="6 7" id="KW-0472">Membrane</keyword>
<dbReference type="Gene3D" id="1.20.1250.20">
    <property type="entry name" value="MFS general substrate transporter like domains"/>
    <property type="match status" value="1"/>
</dbReference>
<feature type="transmembrane region" description="Helical" evidence="7">
    <location>
        <begin position="451"/>
        <end position="473"/>
    </location>
</feature>
<keyword evidence="2" id="KW-0813">Transport</keyword>
<dbReference type="EMBL" id="FOEF01000028">
    <property type="protein sequence ID" value="SEP53562.1"/>
    <property type="molecule type" value="Genomic_DNA"/>
</dbReference>
<feature type="domain" description="Major facilitator superfamily (MFS) profile" evidence="8">
    <location>
        <begin position="27"/>
        <end position="477"/>
    </location>
</feature>
<dbReference type="InterPro" id="IPR020846">
    <property type="entry name" value="MFS_dom"/>
</dbReference>
<feature type="transmembrane region" description="Helical" evidence="7">
    <location>
        <begin position="323"/>
        <end position="341"/>
    </location>
</feature>
<evidence type="ECO:0000256" key="6">
    <source>
        <dbReference type="ARBA" id="ARBA00023136"/>
    </source>
</evidence>
<evidence type="ECO:0000256" key="7">
    <source>
        <dbReference type="SAM" id="Phobius"/>
    </source>
</evidence>
<gene>
    <name evidence="9" type="ORF">SAMN04489732_12849</name>
</gene>
<feature type="transmembrane region" description="Helical" evidence="7">
    <location>
        <begin position="63"/>
        <end position="81"/>
    </location>
</feature>
<organism evidence="9 10">
    <name type="scientific">Amycolatopsis saalfeldensis</name>
    <dbReference type="NCBI Taxonomy" id="394193"/>
    <lineage>
        <taxon>Bacteria</taxon>
        <taxon>Bacillati</taxon>
        <taxon>Actinomycetota</taxon>
        <taxon>Actinomycetes</taxon>
        <taxon>Pseudonocardiales</taxon>
        <taxon>Pseudonocardiaceae</taxon>
        <taxon>Amycolatopsis</taxon>
    </lineage>
</organism>
<dbReference type="Pfam" id="PF07690">
    <property type="entry name" value="MFS_1"/>
    <property type="match status" value="1"/>
</dbReference>
<dbReference type="PROSITE" id="PS50850">
    <property type="entry name" value="MFS"/>
    <property type="match status" value="1"/>
</dbReference>
<sequence>MSRADNREHEPSAEVEPFVWTAKHTVVLAVLCAAQVLDGIDVTVVNVALPSIGHQLGFSPDTLSWIVNAYMVTFGGFLLLGGRAGDLLGRRKVFLGGLALFVVTSLVAGLTRDAGLLVGARAVQGLAAALIAPMTLALIASHFPVGKGRDRAFVLWGAAYGLSSALGLVLGGLLVNGPGWRWIFLINVPIAAVLFVAALRNLRPDRPARRHQRFDFVGAVTSTAGVGLLAYGVLSASTGGWGSARTVVVLIAAVLLLSYFVVHETRIAREPLVTFSLFRERSLAGANIVTALRGAAMFALFYFATLYQQQVLGYSALKTGLAYLPLTLILVVASGVGPMLVQRIGIRFVLFGGALVAAAGLLWFTQITPDGSLMWSVIAPSVVVALGFAIMVVPSTVAALTGVPQAHTGIASAMLNVSLQVGGALGLAALSTVATSKTAGRAGSEALVDGFVFAFIAAAALMVVTAIVALFLFREDGRGGKVDVIALQKAELDS</sequence>
<dbReference type="InterPro" id="IPR004638">
    <property type="entry name" value="EmrB-like"/>
</dbReference>
<dbReference type="PRINTS" id="PR01036">
    <property type="entry name" value="TCRTETB"/>
</dbReference>
<feature type="transmembrane region" description="Helical" evidence="7">
    <location>
        <begin position="214"/>
        <end position="234"/>
    </location>
</feature>
<dbReference type="PANTHER" id="PTHR42718:SF46">
    <property type="entry name" value="BLR6921 PROTEIN"/>
    <property type="match status" value="1"/>
</dbReference>